<feature type="compositionally biased region" description="Low complexity" evidence="1">
    <location>
        <begin position="650"/>
        <end position="675"/>
    </location>
</feature>
<feature type="compositionally biased region" description="Polar residues" evidence="1">
    <location>
        <begin position="1191"/>
        <end position="1200"/>
    </location>
</feature>
<organism evidence="2 3">
    <name type="scientific">Blattamonas nauphoetae</name>
    <dbReference type="NCBI Taxonomy" id="2049346"/>
    <lineage>
        <taxon>Eukaryota</taxon>
        <taxon>Metamonada</taxon>
        <taxon>Preaxostyla</taxon>
        <taxon>Oxymonadida</taxon>
        <taxon>Blattamonas</taxon>
    </lineage>
</organism>
<protein>
    <submittedName>
        <fullName evidence="2">Uncharacterized protein</fullName>
    </submittedName>
</protein>
<reference evidence="2 3" key="1">
    <citation type="journal article" date="2022" name="bioRxiv">
        <title>Genomics of Preaxostyla Flagellates Illuminates Evolutionary Transitions and the Path Towards Mitochondrial Loss.</title>
        <authorList>
            <person name="Novak L.V.F."/>
            <person name="Treitli S.C."/>
            <person name="Pyrih J."/>
            <person name="Halakuc P."/>
            <person name="Pipaliya S.V."/>
            <person name="Vacek V."/>
            <person name="Brzon O."/>
            <person name="Soukal P."/>
            <person name="Eme L."/>
            <person name="Dacks J.B."/>
            <person name="Karnkowska A."/>
            <person name="Elias M."/>
            <person name="Hampl V."/>
        </authorList>
    </citation>
    <scope>NUCLEOTIDE SEQUENCE [LARGE SCALE GENOMIC DNA]</scope>
    <source>
        <strain evidence="2">NAU3</strain>
        <tissue evidence="2">Gut</tissue>
    </source>
</reference>
<feature type="compositionally biased region" description="Basic and acidic residues" evidence="1">
    <location>
        <begin position="1026"/>
        <end position="1035"/>
    </location>
</feature>
<dbReference type="Proteomes" id="UP001281761">
    <property type="component" value="Unassembled WGS sequence"/>
</dbReference>
<comment type="caution">
    <text evidence="2">The sequence shown here is derived from an EMBL/GenBank/DDBJ whole genome shotgun (WGS) entry which is preliminary data.</text>
</comment>
<feature type="region of interest" description="Disordered" evidence="1">
    <location>
        <begin position="1191"/>
        <end position="1215"/>
    </location>
</feature>
<evidence type="ECO:0000313" key="2">
    <source>
        <dbReference type="EMBL" id="KAK2948530.1"/>
    </source>
</evidence>
<feature type="region of interest" description="Disordered" evidence="1">
    <location>
        <begin position="1003"/>
        <end position="1081"/>
    </location>
</feature>
<keyword evidence="3" id="KW-1185">Reference proteome</keyword>
<feature type="compositionally biased region" description="Basic residues" evidence="1">
    <location>
        <begin position="1116"/>
        <end position="1129"/>
    </location>
</feature>
<feature type="region of interest" description="Disordered" evidence="1">
    <location>
        <begin position="1101"/>
        <end position="1142"/>
    </location>
</feature>
<feature type="region of interest" description="Disordered" evidence="1">
    <location>
        <begin position="563"/>
        <end position="594"/>
    </location>
</feature>
<evidence type="ECO:0000313" key="3">
    <source>
        <dbReference type="Proteomes" id="UP001281761"/>
    </source>
</evidence>
<gene>
    <name evidence="2" type="ORF">BLNAU_16516</name>
</gene>
<feature type="region of interest" description="Disordered" evidence="1">
    <location>
        <begin position="1244"/>
        <end position="1268"/>
    </location>
</feature>
<feature type="compositionally biased region" description="Pro residues" evidence="1">
    <location>
        <begin position="1065"/>
        <end position="1075"/>
    </location>
</feature>
<dbReference type="EMBL" id="JARBJD010000174">
    <property type="protein sequence ID" value="KAK2948530.1"/>
    <property type="molecule type" value="Genomic_DNA"/>
</dbReference>
<accession>A0ABQ9XB30</accession>
<feature type="region of interest" description="Disordered" evidence="1">
    <location>
        <begin position="649"/>
        <end position="685"/>
    </location>
</feature>
<sequence>MDWSQYSSAEYNQFHRIIVGLEIGHFYVQLEELLDPSYLRRPLCVKAMAESTYLQRNYCAMVLGCPERGETDLVTSLPQGKSLTIPNKLSRPFSNSIFNTIQTFLRGLDQILLVIPPKKPKNDDPTPPQQNSTLIKPPFLLERSTQALLYLDLSDLTHRLFYTLEQMSIEKHVPPPESSPIHVLQIKSFNYVGDFLLNKRDPNVSLAIEPSKRTLSDLGFTTASSLANNDQSESVPDIFQSFSTSFRSRGLPTIIPELATNATITTFLRSPISHSTKHYILAAILVDRLQIELSKTPLQFLKEPDSHKPVIIHAGIATNKFLSLVALKYSKESNDLSVKKEWDRLTRQFGESPFQHDYYPKGLSSLSTIPSGSDEAHAALRALPTEFLGSYDYTVADAFPAARNLPNTIGELFSSTGDDILTIFTSSIKQHTLNQIRNLVHGIDYSPVIDHSSSPAGQNVTSSINKSTRFEFLTTQKATKGNIYRPSITTRTQLCAELREQSLEVLHVIKQEYTLFRRFPQFVTLQIRISGVYRQYRTAWRLTDPSLFVSSVSLSKWFPKDGTAKAPNSQLPLPSQVEEEQQETNYGFPSEEEQNLTPFLEHDAEPNFFAIQSEMNRQTVFEGKQQQLVGTEEDSDFYRLFGSLLEGDDTFTTTITSPPTSPPRSSQFPSQIQSPPRKPATMIDDPTPPPFPAVLIFNKALTAFTKLIHKHNMAMSRGVQAVPVTRSPNEPVPSFLQTPTSTFISPVSTDSLTSPQKPNPKDSLNLELSMVMLILSNFVEVKDVSENTAIRPSKSISTAHLLSKSNPELKKRSLNLFFLPENVDVPDKKADVVNVDMPTPDIETAFWMKGQRLIEVDSLTGNANTLSPRESRIKATTTASLWQNPSPTAISTDPNPRLINKPHGFSQLVSFIEERDKRRGIPSPKLPPQSQSKLDMFAVPPWICDKPSCSFSLPRQELSKKDPVLLETCIKERMGIVADHRKTHQQPTAKRTNLHLLNQKLLKQKKANSSHQKKETTQLSDSEDVPIQKEKREGESSSEDDCEKTIRTSPTHQPWLSSVLTQDPSSPPLSSPSPPMSASDGFILSPQLRLRLIAEEHQVRKDAKARLSRTEQIPSRNRKTTPKQSKRSHTPSSETKEERRQRMERLKLIAEARLIQKRIEHIERLSGDADIPESDTSEDLDFLNDVLVPETNETQSSPEKQFQLPPNQPIPADEHLNIIHSIDTPPRQLRRSTRIASKVQQEAADLFKTMDSSSEHEVKPNKRKKRRK</sequence>
<evidence type="ECO:0000256" key="1">
    <source>
        <dbReference type="SAM" id="MobiDB-lite"/>
    </source>
</evidence>
<feature type="compositionally biased region" description="Polar residues" evidence="1">
    <location>
        <begin position="1047"/>
        <end position="1063"/>
    </location>
</feature>
<name>A0ABQ9XB30_9EUKA</name>
<proteinExistence type="predicted"/>